<evidence type="ECO:0000313" key="3">
    <source>
        <dbReference type="Proteomes" id="UP000612055"/>
    </source>
</evidence>
<gene>
    <name evidence="2" type="ORF">HYH03_017501</name>
</gene>
<sequence>MSKVERSSARGIGSAGDPPPPRLAALAGPLGGMEAGAVVALLSDPHPFAAHVLQEVCAAVVWRCRCLDGEQRRPGDRASFKRRLQALPPGAPPAARLALLAEALEHLLGAGP</sequence>
<keyword evidence="3" id="KW-1185">Reference proteome</keyword>
<feature type="region of interest" description="Disordered" evidence="1">
    <location>
        <begin position="1"/>
        <end position="27"/>
    </location>
</feature>
<comment type="caution">
    <text evidence="2">The sequence shown here is derived from an EMBL/GenBank/DDBJ whole genome shotgun (WGS) entry which is preliminary data.</text>
</comment>
<dbReference type="Proteomes" id="UP000612055">
    <property type="component" value="Unassembled WGS sequence"/>
</dbReference>
<accession>A0A835XJW4</accession>
<evidence type="ECO:0000256" key="1">
    <source>
        <dbReference type="SAM" id="MobiDB-lite"/>
    </source>
</evidence>
<reference evidence="2" key="1">
    <citation type="journal article" date="2020" name="bioRxiv">
        <title>Comparative genomics of Chlamydomonas.</title>
        <authorList>
            <person name="Craig R.J."/>
            <person name="Hasan A.R."/>
            <person name="Ness R.W."/>
            <person name="Keightley P.D."/>
        </authorList>
    </citation>
    <scope>NUCLEOTIDE SEQUENCE</scope>
    <source>
        <strain evidence="2">CCAP 11/70</strain>
    </source>
</reference>
<name>A0A835XJW4_9CHLO</name>
<protein>
    <submittedName>
        <fullName evidence="2">Uncharacterized protein</fullName>
    </submittedName>
</protein>
<dbReference type="EMBL" id="JAEHOE010000170">
    <property type="protein sequence ID" value="KAG2483621.1"/>
    <property type="molecule type" value="Genomic_DNA"/>
</dbReference>
<dbReference type="AlphaFoldDB" id="A0A835XJW4"/>
<evidence type="ECO:0000313" key="2">
    <source>
        <dbReference type="EMBL" id="KAG2483621.1"/>
    </source>
</evidence>
<proteinExistence type="predicted"/>
<organism evidence="2 3">
    <name type="scientific">Edaphochlamys debaryana</name>
    <dbReference type="NCBI Taxonomy" id="47281"/>
    <lineage>
        <taxon>Eukaryota</taxon>
        <taxon>Viridiplantae</taxon>
        <taxon>Chlorophyta</taxon>
        <taxon>core chlorophytes</taxon>
        <taxon>Chlorophyceae</taxon>
        <taxon>CS clade</taxon>
        <taxon>Chlamydomonadales</taxon>
        <taxon>Chlamydomonadales incertae sedis</taxon>
        <taxon>Edaphochlamys</taxon>
    </lineage>
</organism>